<reference evidence="7 8" key="1">
    <citation type="submission" date="2019-08" db="EMBL/GenBank/DDBJ databases">
        <authorList>
            <person name="Peeters C."/>
        </authorList>
    </citation>
    <scope>NUCLEOTIDE SEQUENCE [LARGE SCALE GENOMIC DNA]</scope>
    <source>
        <strain evidence="7 8">LMG 30175</strain>
    </source>
</reference>
<dbReference type="Proteomes" id="UP000414233">
    <property type="component" value="Unassembled WGS sequence"/>
</dbReference>
<proteinExistence type="predicted"/>
<protein>
    <submittedName>
        <fullName evidence="7">Lipopolysaccharide export system permease protein LptG</fullName>
    </submittedName>
</protein>
<feature type="transmembrane region" description="Helical" evidence="6">
    <location>
        <begin position="64"/>
        <end position="82"/>
    </location>
</feature>
<comment type="subcellular location">
    <subcellularLocation>
        <location evidence="1">Cell membrane</location>
        <topology evidence="1">Multi-pass membrane protein</topology>
    </subcellularLocation>
</comment>
<evidence type="ECO:0000256" key="2">
    <source>
        <dbReference type="ARBA" id="ARBA00022475"/>
    </source>
</evidence>
<evidence type="ECO:0000256" key="4">
    <source>
        <dbReference type="ARBA" id="ARBA00022989"/>
    </source>
</evidence>
<keyword evidence="3 6" id="KW-0812">Transmembrane</keyword>
<sequence length="380" mass="42718">MRIYERYFARQIYLAFIFILLAFVGLFVFFDLVGELGDVGRGGYKFQHALLYVMLFAPQRMYEIIPVATLISAIYVCAQLAGNSEFTIFRVSGLATMRALRSLLKIGLPLVILTFMIGELVAPHAQQLAQQIRLEALGNSVSSGFRSGVWVKDTLGQDDSRITRFINVGTLNPDNSIANVRIYEFDANFRLDSVRLAADGRFEQPNYWRLTNVSETRFQAAPAAGSAKPDPLRAVVESKQVHIDDVRMKSELTPQILSVLMVQPDNMAIYSLYKYIGHLKENQQNTDRYSLALWQKILYPFAVFVMMALALPFAYLHARAGAIGLKVFGGIMLGMSFQLLNSLFSHLGLLNTWPGWFTAALPSALYLVLAIVALRWVDKH</sequence>
<dbReference type="PANTHER" id="PTHR33529:SF2">
    <property type="entry name" value="LIPOPOLYSACCHARIDE EXPORT SYSTEM PERMEASE PROTEIN LPTG"/>
    <property type="match status" value="1"/>
</dbReference>
<dbReference type="GO" id="GO:0015920">
    <property type="term" value="P:lipopolysaccharide transport"/>
    <property type="evidence" value="ECO:0007669"/>
    <property type="project" value="TreeGrafter"/>
</dbReference>
<dbReference type="PANTHER" id="PTHR33529">
    <property type="entry name" value="SLR0882 PROTEIN-RELATED"/>
    <property type="match status" value="1"/>
</dbReference>
<dbReference type="OrthoDB" id="9776227at2"/>
<gene>
    <name evidence="7" type="primary">lptG</name>
    <name evidence="7" type="ORF">PTE30175_00160</name>
</gene>
<dbReference type="GO" id="GO:0043190">
    <property type="term" value="C:ATP-binding cassette (ABC) transporter complex"/>
    <property type="evidence" value="ECO:0007669"/>
    <property type="project" value="InterPro"/>
</dbReference>
<evidence type="ECO:0000313" key="7">
    <source>
        <dbReference type="EMBL" id="VVD62236.1"/>
    </source>
</evidence>
<keyword evidence="8" id="KW-1185">Reference proteome</keyword>
<dbReference type="RefSeq" id="WP_150695146.1">
    <property type="nucleotide sequence ID" value="NZ_CABPRZ010000001.1"/>
</dbReference>
<dbReference type="Pfam" id="PF03739">
    <property type="entry name" value="LptF_LptG"/>
    <property type="match status" value="1"/>
</dbReference>
<accession>A0A5E4RFT9</accession>
<name>A0A5E4RFT9_9BURK</name>
<evidence type="ECO:0000256" key="6">
    <source>
        <dbReference type="SAM" id="Phobius"/>
    </source>
</evidence>
<dbReference type="InterPro" id="IPR005495">
    <property type="entry name" value="LptG/LptF_permease"/>
</dbReference>
<feature type="transmembrane region" description="Helical" evidence="6">
    <location>
        <begin position="297"/>
        <end position="316"/>
    </location>
</feature>
<evidence type="ECO:0000256" key="3">
    <source>
        <dbReference type="ARBA" id="ARBA00022692"/>
    </source>
</evidence>
<evidence type="ECO:0000313" key="8">
    <source>
        <dbReference type="Proteomes" id="UP000414233"/>
    </source>
</evidence>
<evidence type="ECO:0000256" key="5">
    <source>
        <dbReference type="ARBA" id="ARBA00023136"/>
    </source>
</evidence>
<dbReference type="InterPro" id="IPR030923">
    <property type="entry name" value="LptG"/>
</dbReference>
<feature type="transmembrane region" description="Helical" evidence="6">
    <location>
        <begin position="103"/>
        <end position="122"/>
    </location>
</feature>
<dbReference type="NCBIfam" id="TIGR04408">
    <property type="entry name" value="LptG_lptG"/>
    <property type="match status" value="1"/>
</dbReference>
<dbReference type="AlphaFoldDB" id="A0A5E4RFT9"/>
<evidence type="ECO:0000256" key="1">
    <source>
        <dbReference type="ARBA" id="ARBA00004651"/>
    </source>
</evidence>
<feature type="transmembrane region" description="Helical" evidence="6">
    <location>
        <begin position="12"/>
        <end position="30"/>
    </location>
</feature>
<dbReference type="EMBL" id="CABPRZ010000001">
    <property type="protein sequence ID" value="VVD62236.1"/>
    <property type="molecule type" value="Genomic_DNA"/>
</dbReference>
<keyword evidence="5 6" id="KW-0472">Membrane</keyword>
<dbReference type="GO" id="GO:0055085">
    <property type="term" value="P:transmembrane transport"/>
    <property type="evidence" value="ECO:0007669"/>
    <property type="project" value="InterPro"/>
</dbReference>
<feature type="transmembrane region" description="Helical" evidence="6">
    <location>
        <begin position="323"/>
        <end position="344"/>
    </location>
</feature>
<organism evidence="7 8">
    <name type="scientific">Pandoraea terrae</name>
    <dbReference type="NCBI Taxonomy" id="1537710"/>
    <lineage>
        <taxon>Bacteria</taxon>
        <taxon>Pseudomonadati</taxon>
        <taxon>Pseudomonadota</taxon>
        <taxon>Betaproteobacteria</taxon>
        <taxon>Burkholderiales</taxon>
        <taxon>Burkholderiaceae</taxon>
        <taxon>Pandoraea</taxon>
    </lineage>
</organism>
<keyword evidence="2" id="KW-1003">Cell membrane</keyword>
<keyword evidence="4 6" id="KW-1133">Transmembrane helix</keyword>
<feature type="transmembrane region" description="Helical" evidence="6">
    <location>
        <begin position="356"/>
        <end position="377"/>
    </location>
</feature>